<dbReference type="EMBL" id="CAJVCH010093435">
    <property type="protein sequence ID" value="CAG7722883.1"/>
    <property type="molecule type" value="Genomic_DNA"/>
</dbReference>
<dbReference type="AlphaFoldDB" id="A0A8J2NXV8"/>
<keyword evidence="2" id="KW-1185">Reference proteome</keyword>
<dbReference type="Proteomes" id="UP000708208">
    <property type="component" value="Unassembled WGS sequence"/>
</dbReference>
<comment type="caution">
    <text evidence="1">The sequence shown here is derived from an EMBL/GenBank/DDBJ whole genome shotgun (WGS) entry which is preliminary data.</text>
</comment>
<protein>
    <submittedName>
        <fullName evidence="1">Uncharacterized protein</fullName>
    </submittedName>
</protein>
<name>A0A8J2NXV8_9HEXA</name>
<accession>A0A8J2NXV8</accession>
<feature type="non-terminal residue" evidence="1">
    <location>
        <position position="1"/>
    </location>
</feature>
<evidence type="ECO:0000313" key="1">
    <source>
        <dbReference type="EMBL" id="CAG7722883.1"/>
    </source>
</evidence>
<evidence type="ECO:0000313" key="2">
    <source>
        <dbReference type="Proteomes" id="UP000708208"/>
    </source>
</evidence>
<sequence>YFILSIEALVALLTIAFIIKYRNQRSLEVTVENQENGKPA</sequence>
<proteinExistence type="predicted"/>
<gene>
    <name evidence="1" type="ORF">AFUS01_LOCUS11993</name>
</gene>
<dbReference type="OrthoDB" id="446368at2759"/>
<reference evidence="1" key="1">
    <citation type="submission" date="2021-06" db="EMBL/GenBank/DDBJ databases">
        <authorList>
            <person name="Hodson N. C."/>
            <person name="Mongue J. A."/>
            <person name="Jaron S. K."/>
        </authorList>
    </citation>
    <scope>NUCLEOTIDE SEQUENCE</scope>
</reference>
<organism evidence="1 2">
    <name type="scientific">Allacma fusca</name>
    <dbReference type="NCBI Taxonomy" id="39272"/>
    <lineage>
        <taxon>Eukaryota</taxon>
        <taxon>Metazoa</taxon>
        <taxon>Ecdysozoa</taxon>
        <taxon>Arthropoda</taxon>
        <taxon>Hexapoda</taxon>
        <taxon>Collembola</taxon>
        <taxon>Symphypleona</taxon>
        <taxon>Sminthuridae</taxon>
        <taxon>Allacma</taxon>
    </lineage>
</organism>